<gene>
    <name evidence="1" type="ORF">DAPK24_007810</name>
</gene>
<dbReference type="AlphaFoldDB" id="A0AAV5QY38"/>
<dbReference type="EMBL" id="BTGB01000001">
    <property type="protein sequence ID" value="GMM44206.1"/>
    <property type="molecule type" value="Genomic_DNA"/>
</dbReference>
<name>A0AAV5QY38_PICKL</name>
<proteinExistence type="predicted"/>
<comment type="caution">
    <text evidence="1">The sequence shown here is derived from an EMBL/GenBank/DDBJ whole genome shotgun (WGS) entry which is preliminary data.</text>
</comment>
<dbReference type="Proteomes" id="UP001378960">
    <property type="component" value="Unassembled WGS sequence"/>
</dbReference>
<reference evidence="1 2" key="1">
    <citation type="journal article" date="2023" name="Elife">
        <title>Identification of key yeast species and microbe-microbe interactions impacting larval growth of Drosophila in the wild.</title>
        <authorList>
            <person name="Mure A."/>
            <person name="Sugiura Y."/>
            <person name="Maeda R."/>
            <person name="Honda K."/>
            <person name="Sakurai N."/>
            <person name="Takahashi Y."/>
            <person name="Watada M."/>
            <person name="Katoh T."/>
            <person name="Gotoh A."/>
            <person name="Gotoh Y."/>
            <person name="Taniguchi I."/>
            <person name="Nakamura K."/>
            <person name="Hayashi T."/>
            <person name="Katayama T."/>
            <person name="Uemura T."/>
            <person name="Hattori Y."/>
        </authorList>
    </citation>
    <scope>NUCLEOTIDE SEQUENCE [LARGE SCALE GENOMIC DNA]</scope>
    <source>
        <strain evidence="1 2">PK-24</strain>
    </source>
</reference>
<evidence type="ECO:0008006" key="3">
    <source>
        <dbReference type="Google" id="ProtNLM"/>
    </source>
</evidence>
<keyword evidence="2" id="KW-1185">Reference proteome</keyword>
<accession>A0AAV5QY38</accession>
<sequence>MDIYPSNKPKLCAETLIYSRLPNNAFFDFSISHSVKNIENMEMDVGSTHGLLSKDQWSSIFGNSNSVIAQTENYKTVSKELNDLKAKENDKYDENGDYIMQNEIFDDFSDFDSYNDNFKNLVTGKKREVTVFVYLSSFSIDEFFYSLPCTVEASAVIKGTTDDDDDTLLLSLISSKILLIRFSYERNIQSFKPYVVFEYSTNAGHLSNILVSDKTDTVFFIHENVVESFKIHYNNKRIPFLLKHYNIPENVINATLLKISSTEEMLVYSSHEKNNTLSINGIQNLEDVNKLLRNKFSMKNTFEVPLNIIPLNASRSVLFLQESGYTIKHMNFFTGGEDTENHKAKYPDTTTKFVLNSYYIPKKKISVKGSDKLSIDVYLHDQVLISTSHNRTVFLLDIFYDTQKHTYLTKMTRLFKYKHTVSFFKFETIENTSNFSFIFANEMGVTESKIVKIVVENDIPILRPVTADKWSSLYPYPMIDYKIIDASNDTLPIEANESEFWALGGQESNNSIFKIKNGYTGKIISTIKSADAKPQSKLYPLKGDLIWVSDGKSNKIYKYNSVENTLVLEVDVPIEGKVIVLEYIGDKLCLISTRHMILFDAVLNIVKKFEFPDKCITAVVAGNTVSILKYSKITDTYGIVIFEIAEKSDTQVTFNNISFRDDQNNFKNLSMLKFVLINNVKYLFIGFIEGFINIFKQNGNKDEMVKLFTTDKLKQDMNDGVLKLKTNIFKPHDITCLNSHDLYILTSKEGDYSFLKIKGGQLNDITDWSVLGTFKLSDKNQIDIIKTNNNDILLKSDYLWKLDIKSSYYPKRVLLCDDFDSGIISCCKFNGSNGAANEIALLRYNDLSIVAVSNTTGTLVKSKKLNSKSMRMVPLSNGLIMLIPIPGVVKQADPIQFFDYKRMKLLKNGESINKLFEEDAIPLCGCEIAIDKFEQKYYYVAVGCIKKKTEGCLKIFQILKNKTTKDVEVKPLTPVIKTESPITDLKCILEDRLRLFLSSNCDILSFSIESGEKFLIDQDVFNYHGTEPIKKFEIVQQNSKQEKVPFYTDLLVTLRNNTVMKLRYMHTLNDTTNDKIIPEYRCSDIICNNHTDFIVADYQKGTLSLCNQQLVKYSEINVGYTPRLSLIKAYPPWIPTKNRSLKNSYRFVAVGLNGEVRLYTSDTNTEAIKNTKKRRIVELSDYKNSFVSETRGITSKYHETDANVESLQRELLYNLVDI</sequence>
<protein>
    <recommendedName>
        <fullName evidence="3">Cleavage/polyadenylation specificity factor A subunit C-terminal domain-containing protein</fullName>
    </recommendedName>
</protein>
<evidence type="ECO:0000313" key="1">
    <source>
        <dbReference type="EMBL" id="GMM44206.1"/>
    </source>
</evidence>
<organism evidence="1 2">
    <name type="scientific">Pichia kluyveri</name>
    <name type="common">Yeast</name>
    <dbReference type="NCBI Taxonomy" id="36015"/>
    <lineage>
        <taxon>Eukaryota</taxon>
        <taxon>Fungi</taxon>
        <taxon>Dikarya</taxon>
        <taxon>Ascomycota</taxon>
        <taxon>Saccharomycotina</taxon>
        <taxon>Pichiomycetes</taxon>
        <taxon>Pichiales</taxon>
        <taxon>Pichiaceae</taxon>
        <taxon>Pichia</taxon>
    </lineage>
</organism>
<evidence type="ECO:0000313" key="2">
    <source>
        <dbReference type="Proteomes" id="UP001378960"/>
    </source>
</evidence>